<name>A0ABX4Q7W2_9PSED</name>
<keyword evidence="2" id="KW-1185">Reference proteome</keyword>
<reference evidence="1 2" key="1">
    <citation type="submission" date="2017-11" db="EMBL/GenBank/DDBJ databases">
        <title>Genome sequencing of a diverse group of Pseudomonas species.</title>
        <authorList>
            <person name="Loper J."/>
        </authorList>
    </citation>
    <scope>NUCLEOTIDE SEQUENCE [LARGE SCALE GENOMIC DNA]</scope>
    <source>
        <strain evidence="1 2">LMG 25716</strain>
    </source>
</reference>
<evidence type="ECO:0000313" key="1">
    <source>
        <dbReference type="EMBL" id="PKA72878.1"/>
    </source>
</evidence>
<dbReference type="EMBL" id="PHHE01000001">
    <property type="protein sequence ID" value="PKA72878.1"/>
    <property type="molecule type" value="Genomic_DNA"/>
</dbReference>
<dbReference type="Pfam" id="PF24090">
    <property type="entry name" value="DUF7375"/>
    <property type="match status" value="1"/>
</dbReference>
<dbReference type="RefSeq" id="WP_100848139.1">
    <property type="nucleotide sequence ID" value="NZ_PHHE01000001.1"/>
</dbReference>
<gene>
    <name evidence="1" type="ORF">ATI02_5979</name>
</gene>
<accession>A0ABX4Q7W2</accession>
<dbReference type="InterPro" id="IPR055799">
    <property type="entry name" value="DUF7375"/>
</dbReference>
<organism evidence="1 2">
    <name type="scientific">Pseudomonas baetica</name>
    <dbReference type="NCBI Taxonomy" id="674054"/>
    <lineage>
        <taxon>Bacteria</taxon>
        <taxon>Pseudomonadati</taxon>
        <taxon>Pseudomonadota</taxon>
        <taxon>Gammaproteobacteria</taxon>
        <taxon>Pseudomonadales</taxon>
        <taxon>Pseudomonadaceae</taxon>
        <taxon>Pseudomonas</taxon>
    </lineage>
</organism>
<sequence length="152" mass="16903">MTDTIQQDAPRITLTRTQIQFFQSLAEQSVRASFESVEDPAVVEKFIEPIHFKQYGKHFGETMLSRVSYSDVKAVDKFMKSEQFINVMAALEEAVDTVPFTEDDALNTAFTASFILDTVSPVLAPEEYAAALASTDKPMGALEKLLSRAVSR</sequence>
<proteinExistence type="predicted"/>
<evidence type="ECO:0000313" key="2">
    <source>
        <dbReference type="Proteomes" id="UP000232455"/>
    </source>
</evidence>
<dbReference type="Proteomes" id="UP000232455">
    <property type="component" value="Unassembled WGS sequence"/>
</dbReference>
<comment type="caution">
    <text evidence="1">The sequence shown here is derived from an EMBL/GenBank/DDBJ whole genome shotgun (WGS) entry which is preliminary data.</text>
</comment>
<protein>
    <submittedName>
        <fullName evidence="1">Uncharacterized protein</fullName>
    </submittedName>
</protein>